<dbReference type="EMBL" id="CP094533">
    <property type="protein sequence ID" value="UOE26808.1"/>
    <property type="molecule type" value="Genomic_DNA"/>
</dbReference>
<organism evidence="3 4">
    <name type="scientific">Agromyces soli</name>
    <dbReference type="NCBI Taxonomy" id="659012"/>
    <lineage>
        <taxon>Bacteria</taxon>
        <taxon>Bacillati</taxon>
        <taxon>Actinomycetota</taxon>
        <taxon>Actinomycetes</taxon>
        <taxon>Micrococcales</taxon>
        <taxon>Microbacteriaceae</taxon>
        <taxon>Agromyces</taxon>
    </lineage>
</organism>
<evidence type="ECO:0000256" key="2">
    <source>
        <dbReference type="SAM" id="Phobius"/>
    </source>
</evidence>
<feature type="compositionally biased region" description="Low complexity" evidence="1">
    <location>
        <begin position="249"/>
        <end position="259"/>
    </location>
</feature>
<feature type="transmembrane region" description="Helical" evidence="2">
    <location>
        <begin position="89"/>
        <end position="110"/>
    </location>
</feature>
<feature type="region of interest" description="Disordered" evidence="1">
    <location>
        <begin position="14"/>
        <end position="34"/>
    </location>
</feature>
<dbReference type="Proteomes" id="UP000831304">
    <property type="component" value="Chromosome"/>
</dbReference>
<evidence type="ECO:0000256" key="1">
    <source>
        <dbReference type="SAM" id="MobiDB-lite"/>
    </source>
</evidence>
<evidence type="ECO:0000313" key="4">
    <source>
        <dbReference type="Proteomes" id="UP000831304"/>
    </source>
</evidence>
<dbReference type="RefSeq" id="WP_243569618.1">
    <property type="nucleotide sequence ID" value="NZ_BAAARD010000003.1"/>
</dbReference>
<feature type="transmembrane region" description="Helical" evidence="2">
    <location>
        <begin position="130"/>
        <end position="156"/>
    </location>
</feature>
<feature type="compositionally biased region" description="Basic and acidic residues" evidence="1">
    <location>
        <begin position="260"/>
        <end position="274"/>
    </location>
</feature>
<protein>
    <submittedName>
        <fullName evidence="3">Uncharacterized protein</fullName>
    </submittedName>
</protein>
<keyword evidence="4" id="KW-1185">Reference proteome</keyword>
<name>A0ABY4AY88_9MICO</name>
<feature type="region of interest" description="Disordered" evidence="1">
    <location>
        <begin position="249"/>
        <end position="274"/>
    </location>
</feature>
<evidence type="ECO:0000313" key="3">
    <source>
        <dbReference type="EMBL" id="UOE26808.1"/>
    </source>
</evidence>
<feature type="region of interest" description="Disordered" evidence="1">
    <location>
        <begin position="47"/>
        <end position="67"/>
    </location>
</feature>
<proteinExistence type="predicted"/>
<feature type="transmembrane region" description="Helical" evidence="2">
    <location>
        <begin position="168"/>
        <end position="188"/>
    </location>
</feature>
<keyword evidence="2" id="KW-0472">Membrane</keyword>
<keyword evidence="2" id="KW-1133">Transmembrane helix</keyword>
<sequence length="274" mass="28269">MTELDPRFDARFQRGYVAGPGDGGGADASADAPRVPVPAAVERAAVAPTGRIPSAEPEAERDASAVGTAVAEPDAELESAEARRTSRSWLAAAYGFCALLVLFGAWWLWVGVADETNFRGPFFQNPWSELRWWLAPALLEVGAGGAVLLAVALGLLRAHRGVRFRVNPFVLGLGAAVLVAAGMVIWAGSGATSQLSGDPGLWSDAQRLDAALAQLRPYLATPAARAGALAVLGILVIGAASAIARRAESAEPSAAPASARDADGERGGVDPEVR</sequence>
<keyword evidence="2" id="KW-0812">Transmembrane</keyword>
<accession>A0ABY4AY88</accession>
<gene>
    <name evidence="3" type="ORF">MTP13_03235</name>
</gene>
<reference evidence="3 4" key="1">
    <citation type="submission" date="2022-03" db="EMBL/GenBank/DDBJ databases">
        <title>Agromyces sp. isolated from the gut of P. brevitarsis seulensis larvae.</title>
        <authorList>
            <person name="Won M."/>
            <person name="Kwon S.-W."/>
        </authorList>
    </citation>
    <scope>NUCLEOTIDE SEQUENCE [LARGE SCALE GENOMIC DNA]</scope>
    <source>
        <strain evidence="3 4">KACC 16215</strain>
    </source>
</reference>
<feature type="transmembrane region" description="Helical" evidence="2">
    <location>
        <begin position="223"/>
        <end position="244"/>
    </location>
</feature>